<dbReference type="EMBL" id="KV417528">
    <property type="protein sequence ID" value="KZP24056.1"/>
    <property type="molecule type" value="Genomic_DNA"/>
</dbReference>
<reference evidence="1 2" key="1">
    <citation type="journal article" date="2016" name="Mol. Biol. Evol.">
        <title>Comparative Genomics of Early-Diverging Mushroom-Forming Fungi Provides Insights into the Origins of Lignocellulose Decay Capabilities.</title>
        <authorList>
            <person name="Nagy L.G."/>
            <person name="Riley R."/>
            <person name="Tritt A."/>
            <person name="Adam C."/>
            <person name="Daum C."/>
            <person name="Floudas D."/>
            <person name="Sun H."/>
            <person name="Yadav J.S."/>
            <person name="Pangilinan J."/>
            <person name="Larsson K.H."/>
            <person name="Matsuura K."/>
            <person name="Barry K."/>
            <person name="Labutti K."/>
            <person name="Kuo R."/>
            <person name="Ohm R.A."/>
            <person name="Bhattacharya S.S."/>
            <person name="Shirouzu T."/>
            <person name="Yoshinaga Y."/>
            <person name="Martin F.M."/>
            <person name="Grigoriev I.V."/>
            <person name="Hibbett D.S."/>
        </authorList>
    </citation>
    <scope>NUCLEOTIDE SEQUENCE [LARGE SCALE GENOMIC DNA]</scope>
    <source>
        <strain evidence="1 2">CBS 109695</strain>
    </source>
</reference>
<dbReference type="AlphaFoldDB" id="A0A166MJA1"/>
<keyword evidence="2" id="KW-1185">Reference proteome</keyword>
<dbReference type="Gene3D" id="3.80.10.10">
    <property type="entry name" value="Ribonuclease Inhibitor"/>
    <property type="match status" value="1"/>
</dbReference>
<protein>
    <recommendedName>
        <fullName evidence="3">F-box domain-containing protein</fullName>
    </recommendedName>
</protein>
<gene>
    <name evidence="1" type="ORF">FIBSPDRAFT_930053</name>
</gene>
<sequence>MPSIGTPRHPGSNSSGLLPFEISISHVRSGAMPLNIRILSFGEDSFANLTSIIRLAFSLVGRWNRLYCEFDSFHDMEDFLDDLPSSAPTLRHLEIHYLTSAWAMSRSPAIGASGAAAAGTSLSGVFGCALRGLTSFESRFERVLHPTWANHMISGLTSLTHLVLSVINFTEWQDDTTIALPSLISLHLHSLWDYDKVLKALVVPRLQSLYLGHMDGAHMDRISLMLLRSNPAPRFPLLRSLTVQSLQQENIRVPAWNAFIAALPRITHFALLNGNIKNFIQVFSDTSRSAGAWDRWPSLEVLSLPNVHSVFEMRLVLAMKERRLSGYPVKVLKLPKSLVKGFKFMKALEGVSEVMQYDPAIDPGYEVEWLDRYDHEDEVVESEAEGDAYSDTVT</sequence>
<evidence type="ECO:0000313" key="1">
    <source>
        <dbReference type="EMBL" id="KZP24056.1"/>
    </source>
</evidence>
<evidence type="ECO:0008006" key="3">
    <source>
        <dbReference type="Google" id="ProtNLM"/>
    </source>
</evidence>
<evidence type="ECO:0000313" key="2">
    <source>
        <dbReference type="Proteomes" id="UP000076532"/>
    </source>
</evidence>
<organism evidence="1 2">
    <name type="scientific">Athelia psychrophila</name>
    <dbReference type="NCBI Taxonomy" id="1759441"/>
    <lineage>
        <taxon>Eukaryota</taxon>
        <taxon>Fungi</taxon>
        <taxon>Dikarya</taxon>
        <taxon>Basidiomycota</taxon>
        <taxon>Agaricomycotina</taxon>
        <taxon>Agaricomycetes</taxon>
        <taxon>Agaricomycetidae</taxon>
        <taxon>Atheliales</taxon>
        <taxon>Atheliaceae</taxon>
        <taxon>Athelia</taxon>
    </lineage>
</organism>
<dbReference type="Proteomes" id="UP000076532">
    <property type="component" value="Unassembled WGS sequence"/>
</dbReference>
<accession>A0A166MJA1</accession>
<dbReference type="SUPFAM" id="SSF52047">
    <property type="entry name" value="RNI-like"/>
    <property type="match status" value="1"/>
</dbReference>
<dbReference type="InterPro" id="IPR032675">
    <property type="entry name" value="LRR_dom_sf"/>
</dbReference>
<name>A0A166MJA1_9AGAM</name>
<proteinExistence type="predicted"/>